<dbReference type="SUPFAM" id="SSF53383">
    <property type="entry name" value="PLP-dependent transferases"/>
    <property type="match status" value="1"/>
</dbReference>
<gene>
    <name evidence="4" type="ORF">H8S54_11320</name>
</gene>
<dbReference type="CDD" id="cd00609">
    <property type="entry name" value="AAT_like"/>
    <property type="match status" value="1"/>
</dbReference>
<evidence type="ECO:0000256" key="1">
    <source>
        <dbReference type="ARBA" id="ARBA00001933"/>
    </source>
</evidence>
<name>A0A8I0ABM5_9FIRM</name>
<dbReference type="Gene3D" id="3.40.640.10">
    <property type="entry name" value="Type I PLP-dependent aspartate aminotransferase-like (Major domain)"/>
    <property type="match status" value="1"/>
</dbReference>
<reference evidence="4 5" key="1">
    <citation type="submission" date="2020-08" db="EMBL/GenBank/DDBJ databases">
        <title>Genome public.</title>
        <authorList>
            <person name="Liu C."/>
            <person name="Sun Q."/>
        </authorList>
    </citation>
    <scope>NUCLEOTIDE SEQUENCE [LARGE SCALE GENOMIC DNA]</scope>
    <source>
        <strain evidence="4 5">BX17</strain>
    </source>
</reference>
<accession>A0A8I0ABM5</accession>
<dbReference type="InterPro" id="IPR015421">
    <property type="entry name" value="PyrdxlP-dep_Trfase_major"/>
</dbReference>
<comment type="caution">
    <text evidence="4">The sequence shown here is derived from an EMBL/GenBank/DDBJ whole genome shotgun (WGS) entry which is preliminary data.</text>
</comment>
<keyword evidence="5" id="KW-1185">Reference proteome</keyword>
<dbReference type="EMBL" id="JACOOT010000025">
    <property type="protein sequence ID" value="MBC5651685.1"/>
    <property type="molecule type" value="Genomic_DNA"/>
</dbReference>
<dbReference type="AlphaFoldDB" id="A0A8I0ABM5"/>
<dbReference type="InterPro" id="IPR015424">
    <property type="entry name" value="PyrdxlP-dep_Trfase"/>
</dbReference>
<keyword evidence="4" id="KW-0808">Transferase</keyword>
<evidence type="ECO:0000313" key="5">
    <source>
        <dbReference type="Proteomes" id="UP000652847"/>
    </source>
</evidence>
<dbReference type="PANTHER" id="PTHR42885">
    <property type="entry name" value="HISTIDINOL-PHOSPHATE AMINOTRANSFERASE-RELATED"/>
    <property type="match status" value="1"/>
</dbReference>
<keyword evidence="2" id="KW-0663">Pyridoxal phosphate</keyword>
<dbReference type="GO" id="GO:0008483">
    <property type="term" value="F:transaminase activity"/>
    <property type="evidence" value="ECO:0007669"/>
    <property type="project" value="UniProtKB-KW"/>
</dbReference>
<dbReference type="PANTHER" id="PTHR42885:SF1">
    <property type="entry name" value="THREONINE-PHOSPHATE DECARBOXYLASE"/>
    <property type="match status" value="1"/>
</dbReference>
<dbReference type="InterPro" id="IPR004839">
    <property type="entry name" value="Aminotransferase_I/II_large"/>
</dbReference>
<proteinExistence type="predicted"/>
<protein>
    <submittedName>
        <fullName evidence="4">Aminotransferase class I/II-fold pyridoxal phosphate-dependent enzyme</fullName>
    </submittedName>
</protein>
<dbReference type="InterPro" id="IPR015422">
    <property type="entry name" value="PyrdxlP-dep_Trfase_small"/>
</dbReference>
<evidence type="ECO:0000313" key="4">
    <source>
        <dbReference type="EMBL" id="MBC5651685.1"/>
    </source>
</evidence>
<dbReference type="Proteomes" id="UP000652847">
    <property type="component" value="Unassembled WGS sequence"/>
</dbReference>
<evidence type="ECO:0000256" key="2">
    <source>
        <dbReference type="ARBA" id="ARBA00022898"/>
    </source>
</evidence>
<dbReference type="GO" id="GO:0030170">
    <property type="term" value="F:pyridoxal phosphate binding"/>
    <property type="evidence" value="ECO:0007669"/>
    <property type="project" value="InterPro"/>
</dbReference>
<dbReference type="Pfam" id="PF00155">
    <property type="entry name" value="Aminotran_1_2"/>
    <property type="match status" value="1"/>
</dbReference>
<dbReference type="RefSeq" id="WP_021926023.1">
    <property type="nucleotide sequence ID" value="NZ_JACOOT010000025.1"/>
</dbReference>
<sequence>MEKHIHGGDVYHHQGCIDFSANCNPLGTPEGIKKAIIESLDHIGDYPQVGCAPLKEAIAEYEHTKPEQVICGNGAAEVIFSLCRAVNPKKALVPAPTFAEYQQALYSVDCEVEYFPLEKAKQFALDESFLQALTPDVDIIFLCNPNNPTGLLVEKPLLEKILDRCQQLGIFMAVDECFLDFVEAPEAYTLKEHLESHQNLFLFKAFTKRYAMAGVRLGYGLCGNRALLEKMESMSQPWNVSSIAQAAGLAALKEKEYVEEGRRIIFEELAYLKKELTELGYPVYPSQANYVFFEGPENLYDQLEQKKILIRDCSNYTGLSKGYYRVAVKNHQDNQQLIRALRELQK</sequence>
<comment type="cofactor">
    <cofactor evidence="1">
        <name>pyridoxal 5'-phosphate</name>
        <dbReference type="ChEBI" id="CHEBI:597326"/>
    </cofactor>
</comment>
<evidence type="ECO:0000259" key="3">
    <source>
        <dbReference type="Pfam" id="PF00155"/>
    </source>
</evidence>
<feature type="domain" description="Aminotransferase class I/classII large" evidence="3">
    <location>
        <begin position="16"/>
        <end position="341"/>
    </location>
</feature>
<keyword evidence="4" id="KW-0032">Aminotransferase</keyword>
<organism evidence="4 5">
    <name type="scientific">Blautia segnis</name>
    <dbReference type="NCBI Taxonomy" id="2763030"/>
    <lineage>
        <taxon>Bacteria</taxon>
        <taxon>Bacillati</taxon>
        <taxon>Bacillota</taxon>
        <taxon>Clostridia</taxon>
        <taxon>Lachnospirales</taxon>
        <taxon>Lachnospiraceae</taxon>
        <taxon>Blautia</taxon>
    </lineage>
</organism>
<dbReference type="Gene3D" id="3.90.1150.10">
    <property type="entry name" value="Aspartate Aminotransferase, domain 1"/>
    <property type="match status" value="1"/>
</dbReference>